<dbReference type="EnsemblPlants" id="AET4Gv20237600.19">
    <property type="protein sequence ID" value="AET4Gv20237600.19"/>
    <property type="gene ID" value="AET4Gv20237600"/>
</dbReference>
<accession>A0A453HMK3</accession>
<dbReference type="EnsemblPlants" id="AET4Gv20237600.18">
    <property type="protein sequence ID" value="AET4Gv20237600.18"/>
    <property type="gene ID" value="AET4Gv20237600"/>
</dbReference>
<dbReference type="Gramene" id="AET4Gv20237600.19">
    <property type="protein sequence ID" value="AET4Gv20237600.19"/>
    <property type="gene ID" value="AET4Gv20237600"/>
</dbReference>
<reference evidence="2" key="2">
    <citation type="journal article" date="2017" name="Nat. Plants">
        <title>The Aegilops tauschii genome reveals multiple impacts of transposons.</title>
        <authorList>
            <person name="Zhao G."/>
            <person name="Zou C."/>
            <person name="Li K."/>
            <person name="Wang K."/>
            <person name="Li T."/>
            <person name="Gao L."/>
            <person name="Zhang X."/>
            <person name="Wang H."/>
            <person name="Yang Z."/>
            <person name="Liu X."/>
            <person name="Jiang W."/>
            <person name="Mao L."/>
            <person name="Kong X."/>
            <person name="Jiao Y."/>
            <person name="Jia J."/>
        </authorList>
    </citation>
    <scope>NUCLEOTIDE SEQUENCE [LARGE SCALE GENOMIC DNA]</scope>
    <source>
        <strain evidence="2">cv. AL8/78</strain>
    </source>
</reference>
<dbReference type="Proteomes" id="UP000015105">
    <property type="component" value="Chromosome 4D"/>
</dbReference>
<protein>
    <submittedName>
        <fullName evidence="1">Uncharacterized protein</fullName>
    </submittedName>
</protein>
<dbReference type="AlphaFoldDB" id="A0A453HMK3"/>
<evidence type="ECO:0000313" key="2">
    <source>
        <dbReference type="Proteomes" id="UP000015105"/>
    </source>
</evidence>
<sequence>MRCLKHETIVSSEASYLVRLIPSQNLVASKFLIQFCVLSSVSYDYRCSFGCGPINSSKPNITRQKSSCILTHSRQRVILEIT</sequence>
<reference evidence="1" key="4">
    <citation type="submission" date="2019-03" db="UniProtKB">
        <authorList>
            <consortium name="EnsemblPlants"/>
        </authorList>
    </citation>
    <scope>IDENTIFICATION</scope>
</reference>
<name>A0A453HMK3_AEGTS</name>
<evidence type="ECO:0000313" key="1">
    <source>
        <dbReference type="EnsemblPlants" id="AET4Gv20237600.18"/>
    </source>
</evidence>
<organism evidence="1 2">
    <name type="scientific">Aegilops tauschii subsp. strangulata</name>
    <name type="common">Goatgrass</name>
    <dbReference type="NCBI Taxonomy" id="200361"/>
    <lineage>
        <taxon>Eukaryota</taxon>
        <taxon>Viridiplantae</taxon>
        <taxon>Streptophyta</taxon>
        <taxon>Embryophyta</taxon>
        <taxon>Tracheophyta</taxon>
        <taxon>Spermatophyta</taxon>
        <taxon>Magnoliopsida</taxon>
        <taxon>Liliopsida</taxon>
        <taxon>Poales</taxon>
        <taxon>Poaceae</taxon>
        <taxon>BOP clade</taxon>
        <taxon>Pooideae</taxon>
        <taxon>Triticodae</taxon>
        <taxon>Triticeae</taxon>
        <taxon>Triticinae</taxon>
        <taxon>Aegilops</taxon>
    </lineage>
</organism>
<reference evidence="1" key="3">
    <citation type="journal article" date="2017" name="Nature">
        <title>Genome sequence of the progenitor of the wheat D genome Aegilops tauschii.</title>
        <authorList>
            <person name="Luo M.C."/>
            <person name="Gu Y.Q."/>
            <person name="Puiu D."/>
            <person name="Wang H."/>
            <person name="Twardziok S.O."/>
            <person name="Deal K.R."/>
            <person name="Huo N."/>
            <person name="Zhu T."/>
            <person name="Wang L."/>
            <person name="Wang Y."/>
            <person name="McGuire P.E."/>
            <person name="Liu S."/>
            <person name="Long H."/>
            <person name="Ramasamy R.K."/>
            <person name="Rodriguez J.C."/>
            <person name="Van S.L."/>
            <person name="Yuan L."/>
            <person name="Wang Z."/>
            <person name="Xia Z."/>
            <person name="Xiao L."/>
            <person name="Anderson O.D."/>
            <person name="Ouyang S."/>
            <person name="Liang Y."/>
            <person name="Zimin A.V."/>
            <person name="Pertea G."/>
            <person name="Qi P."/>
            <person name="Bennetzen J.L."/>
            <person name="Dai X."/>
            <person name="Dawson M.W."/>
            <person name="Muller H.G."/>
            <person name="Kugler K."/>
            <person name="Rivarola-Duarte L."/>
            <person name="Spannagl M."/>
            <person name="Mayer K.F.X."/>
            <person name="Lu F.H."/>
            <person name="Bevan M.W."/>
            <person name="Leroy P."/>
            <person name="Li P."/>
            <person name="You F.M."/>
            <person name="Sun Q."/>
            <person name="Liu Z."/>
            <person name="Lyons E."/>
            <person name="Wicker T."/>
            <person name="Salzberg S.L."/>
            <person name="Devos K.M."/>
            <person name="Dvorak J."/>
        </authorList>
    </citation>
    <scope>NUCLEOTIDE SEQUENCE [LARGE SCALE GENOMIC DNA]</scope>
    <source>
        <strain evidence="1">cv. AL8/78</strain>
    </source>
</reference>
<reference evidence="1" key="5">
    <citation type="journal article" date="2021" name="G3 (Bethesda)">
        <title>Aegilops tauschii genome assembly Aet v5.0 features greater sequence contiguity and improved annotation.</title>
        <authorList>
            <person name="Wang L."/>
            <person name="Zhu T."/>
            <person name="Rodriguez J.C."/>
            <person name="Deal K.R."/>
            <person name="Dubcovsky J."/>
            <person name="McGuire P.E."/>
            <person name="Lux T."/>
            <person name="Spannagl M."/>
            <person name="Mayer K.F.X."/>
            <person name="Baldrich P."/>
            <person name="Meyers B.C."/>
            <person name="Huo N."/>
            <person name="Gu Y.Q."/>
            <person name="Zhou H."/>
            <person name="Devos K.M."/>
            <person name="Bennetzen J.L."/>
            <person name="Unver T."/>
            <person name="Budak H."/>
            <person name="Gulick P.J."/>
            <person name="Galiba G."/>
            <person name="Kalapos B."/>
            <person name="Nelson D.R."/>
            <person name="Li P."/>
            <person name="You F.M."/>
            <person name="Luo M.C."/>
            <person name="Dvorak J."/>
        </authorList>
    </citation>
    <scope>NUCLEOTIDE SEQUENCE [LARGE SCALE GENOMIC DNA]</scope>
    <source>
        <strain evidence="1">cv. AL8/78</strain>
    </source>
</reference>
<dbReference type="Gramene" id="AET4Gv20237600.18">
    <property type="protein sequence ID" value="AET4Gv20237600.18"/>
    <property type="gene ID" value="AET4Gv20237600"/>
</dbReference>
<reference evidence="2" key="1">
    <citation type="journal article" date="2014" name="Science">
        <title>Ancient hybridizations among the ancestral genomes of bread wheat.</title>
        <authorList>
            <consortium name="International Wheat Genome Sequencing Consortium,"/>
            <person name="Marcussen T."/>
            <person name="Sandve S.R."/>
            <person name="Heier L."/>
            <person name="Spannagl M."/>
            <person name="Pfeifer M."/>
            <person name="Jakobsen K.S."/>
            <person name="Wulff B.B."/>
            <person name="Steuernagel B."/>
            <person name="Mayer K.F."/>
            <person name="Olsen O.A."/>
        </authorList>
    </citation>
    <scope>NUCLEOTIDE SEQUENCE [LARGE SCALE GENOMIC DNA]</scope>
    <source>
        <strain evidence="2">cv. AL8/78</strain>
    </source>
</reference>
<keyword evidence="2" id="KW-1185">Reference proteome</keyword>
<proteinExistence type="predicted"/>